<keyword evidence="8" id="KW-1185">Reference proteome</keyword>
<dbReference type="GO" id="GO:0005739">
    <property type="term" value="C:mitochondrion"/>
    <property type="evidence" value="ECO:0007669"/>
    <property type="project" value="UniProtKB-SubCell"/>
</dbReference>
<accession>A0A4U6XTW2</accession>
<evidence type="ECO:0000256" key="5">
    <source>
        <dbReference type="SAM" id="MobiDB-lite"/>
    </source>
</evidence>
<evidence type="ECO:0000313" key="7">
    <source>
        <dbReference type="EMBL" id="TKW59362.1"/>
    </source>
</evidence>
<keyword evidence="4" id="KW-0687">Ribonucleoprotein</keyword>
<dbReference type="STRING" id="1306861.A0A4U6XTW2"/>
<dbReference type="InterPro" id="IPR036249">
    <property type="entry name" value="Thioredoxin-like_sf"/>
</dbReference>
<dbReference type="Pfam" id="PF05047">
    <property type="entry name" value="L51_S25_CI-B8"/>
    <property type="match status" value="1"/>
</dbReference>
<dbReference type="PANTHER" id="PTHR13274">
    <property type="entry name" value="MITOCHONDRIAL RIBOSOMAL PROTEIN S25"/>
    <property type="match status" value="1"/>
</dbReference>
<proteinExistence type="predicted"/>
<dbReference type="AlphaFoldDB" id="A0A4U6XTW2"/>
<evidence type="ECO:0000256" key="4">
    <source>
        <dbReference type="ARBA" id="ARBA00023274"/>
    </source>
</evidence>
<dbReference type="InterPro" id="IPR007741">
    <property type="entry name" value="Ribosomal_mL43/mS25/NADH_DH"/>
</dbReference>
<gene>
    <name evidence="7" type="ORF">CTA1_10262</name>
</gene>
<organism evidence="7 8">
    <name type="scientific">Colletotrichum tanaceti</name>
    <dbReference type="NCBI Taxonomy" id="1306861"/>
    <lineage>
        <taxon>Eukaryota</taxon>
        <taxon>Fungi</taxon>
        <taxon>Dikarya</taxon>
        <taxon>Ascomycota</taxon>
        <taxon>Pezizomycotina</taxon>
        <taxon>Sordariomycetes</taxon>
        <taxon>Hypocreomycetidae</taxon>
        <taxon>Glomerellales</taxon>
        <taxon>Glomerellaceae</taxon>
        <taxon>Colletotrichum</taxon>
        <taxon>Colletotrichum destructivum species complex</taxon>
    </lineage>
</organism>
<dbReference type="PANTHER" id="PTHR13274:SF2">
    <property type="entry name" value="SMALL RIBOSOMAL SUBUNIT PROTEIN MS25"/>
    <property type="match status" value="1"/>
</dbReference>
<reference evidence="7 8" key="1">
    <citation type="journal article" date="2019" name="PLoS ONE">
        <title>Comparative genome analysis indicates high evolutionary potential of pathogenicity genes in Colletotrichum tanaceti.</title>
        <authorList>
            <person name="Lelwala R.V."/>
            <person name="Korhonen P.K."/>
            <person name="Young N.D."/>
            <person name="Scott J.B."/>
            <person name="Ades P.A."/>
            <person name="Gasser R.B."/>
            <person name="Taylor P.W.J."/>
        </authorList>
    </citation>
    <scope>NUCLEOTIDE SEQUENCE [LARGE SCALE GENOMIC DNA]</scope>
    <source>
        <strain evidence="7">BRIP57314</strain>
    </source>
</reference>
<evidence type="ECO:0000256" key="2">
    <source>
        <dbReference type="ARBA" id="ARBA00022980"/>
    </source>
</evidence>
<evidence type="ECO:0000313" key="8">
    <source>
        <dbReference type="Proteomes" id="UP000310108"/>
    </source>
</evidence>
<dbReference type="SMART" id="SM00916">
    <property type="entry name" value="L51_S25_CI-B8"/>
    <property type="match status" value="1"/>
</dbReference>
<comment type="subcellular location">
    <subcellularLocation>
        <location evidence="1">Mitochondrion</location>
    </subcellularLocation>
</comment>
<name>A0A4U6XTW2_9PEZI</name>
<evidence type="ECO:0000256" key="3">
    <source>
        <dbReference type="ARBA" id="ARBA00023128"/>
    </source>
</evidence>
<dbReference type="GO" id="GO:0003735">
    <property type="term" value="F:structural constituent of ribosome"/>
    <property type="evidence" value="ECO:0007669"/>
    <property type="project" value="InterPro"/>
</dbReference>
<dbReference type="GO" id="GO:1990904">
    <property type="term" value="C:ribonucleoprotein complex"/>
    <property type="evidence" value="ECO:0007669"/>
    <property type="project" value="UniProtKB-KW"/>
</dbReference>
<feature type="domain" description="Ribosomal protein/NADH dehydrogenase" evidence="6">
    <location>
        <begin position="43"/>
        <end position="148"/>
    </location>
</feature>
<dbReference type="GO" id="GO:0005840">
    <property type="term" value="C:ribosome"/>
    <property type="evidence" value="ECO:0007669"/>
    <property type="project" value="UniProtKB-KW"/>
</dbReference>
<comment type="caution">
    <text evidence="7">The sequence shown here is derived from an EMBL/GenBank/DDBJ whole genome shotgun (WGS) entry which is preliminary data.</text>
</comment>
<keyword evidence="3" id="KW-0496">Mitochondrion</keyword>
<sequence length="201" mass="22238">MACFKSSSIDARETYQILQIRFGPGAATLPPDVTRIHMEFAKRAEAGHVGPKKFWREMLPRLKYYNPAIPMVVNRKANVEGTAIMSVYFSATGAPVDPSTLPQPPSSAIDSSKAPPPLEGVERVVKIDMKNKHSEEILRHFLAETKARVILPGPEDENEMKAVEELKATGEVNRQRTAKIREAEKKEKAMLARARADAGSS</sequence>
<keyword evidence="2" id="KW-0689">Ribosomal protein</keyword>
<protein>
    <recommendedName>
        <fullName evidence="6">Ribosomal protein/NADH dehydrogenase domain-containing protein</fullName>
    </recommendedName>
</protein>
<evidence type="ECO:0000259" key="6">
    <source>
        <dbReference type="SMART" id="SM00916"/>
    </source>
</evidence>
<dbReference type="EMBL" id="PJEX01000010">
    <property type="protein sequence ID" value="TKW59362.1"/>
    <property type="molecule type" value="Genomic_DNA"/>
</dbReference>
<feature type="region of interest" description="Disordered" evidence="5">
    <location>
        <begin position="98"/>
        <end position="117"/>
    </location>
</feature>
<evidence type="ECO:0000256" key="1">
    <source>
        <dbReference type="ARBA" id="ARBA00004173"/>
    </source>
</evidence>
<dbReference type="SUPFAM" id="SSF52833">
    <property type="entry name" value="Thioredoxin-like"/>
    <property type="match status" value="1"/>
</dbReference>
<dbReference type="Proteomes" id="UP000310108">
    <property type="component" value="Unassembled WGS sequence"/>
</dbReference>
<dbReference type="InterPro" id="IPR040049">
    <property type="entry name" value="Ribosomal_mS25/mL61"/>
</dbReference>